<dbReference type="InterPro" id="IPR029021">
    <property type="entry name" value="Prot-tyrosine_phosphatase-like"/>
</dbReference>
<evidence type="ECO:0000313" key="19">
    <source>
        <dbReference type="Proteomes" id="UP001153714"/>
    </source>
</evidence>
<dbReference type="Gene3D" id="3.90.190.10">
    <property type="entry name" value="Protein tyrosine phosphatase superfamily"/>
    <property type="match status" value="1"/>
</dbReference>
<evidence type="ECO:0000256" key="9">
    <source>
        <dbReference type="ARBA" id="ARBA00023242"/>
    </source>
</evidence>
<keyword evidence="6" id="KW-0963">Cytoplasm</keyword>
<dbReference type="InterPro" id="IPR016130">
    <property type="entry name" value="Tyr_Pase_AS"/>
</dbReference>
<dbReference type="GO" id="GO:0004725">
    <property type="term" value="F:protein tyrosine phosphatase activity"/>
    <property type="evidence" value="ECO:0007669"/>
    <property type="project" value="UniProtKB-EC"/>
</dbReference>
<dbReference type="PROSITE" id="PS50054">
    <property type="entry name" value="TYR_PHOSPHATASE_DUAL"/>
    <property type="match status" value="1"/>
</dbReference>
<dbReference type="InterPro" id="IPR057023">
    <property type="entry name" value="PTP-SAK"/>
</dbReference>
<dbReference type="AlphaFoldDB" id="A0A9N9RAF7"/>
<evidence type="ECO:0000256" key="15">
    <source>
        <dbReference type="SAM" id="MobiDB-lite"/>
    </source>
</evidence>
<dbReference type="SUPFAM" id="SSF52799">
    <property type="entry name" value="(Phosphotyrosine protein) phosphatases II"/>
    <property type="match status" value="1"/>
</dbReference>
<dbReference type="GO" id="GO:0004722">
    <property type="term" value="F:protein serine/threonine phosphatase activity"/>
    <property type="evidence" value="ECO:0007669"/>
    <property type="project" value="UniProtKB-EC"/>
</dbReference>
<comment type="subcellular location">
    <subcellularLocation>
        <location evidence="2">Cytoplasm</location>
        <location evidence="2">Cytosol</location>
    </subcellularLocation>
    <subcellularLocation>
        <location evidence="1">Nucleus</location>
    </subcellularLocation>
</comment>
<dbReference type="FunFam" id="3.90.190.10:FF:000063">
    <property type="entry name" value="Dual specificity phosphatase 23"/>
    <property type="match status" value="1"/>
</dbReference>
<gene>
    <name evidence="18" type="ORF">DIATSA_LOCUS10295</name>
</gene>
<evidence type="ECO:0000256" key="7">
    <source>
        <dbReference type="ARBA" id="ARBA00022801"/>
    </source>
</evidence>
<feature type="region of interest" description="Disordered" evidence="15">
    <location>
        <begin position="224"/>
        <end position="247"/>
    </location>
</feature>
<dbReference type="InterPro" id="IPR000387">
    <property type="entry name" value="Tyr_Pase_dom"/>
</dbReference>
<evidence type="ECO:0000256" key="11">
    <source>
        <dbReference type="ARBA" id="ARBA00048336"/>
    </source>
</evidence>
<evidence type="ECO:0000259" key="17">
    <source>
        <dbReference type="PROSITE" id="PS50056"/>
    </source>
</evidence>
<accession>A0A9N9RAF7</accession>
<evidence type="ECO:0000256" key="10">
    <source>
        <dbReference type="ARBA" id="ARBA00047761"/>
    </source>
</evidence>
<dbReference type="InterPro" id="IPR020422">
    <property type="entry name" value="TYR_PHOSPHATASE_DUAL_dom"/>
</dbReference>
<dbReference type="CDD" id="cd14504">
    <property type="entry name" value="DUSP23"/>
    <property type="match status" value="1"/>
</dbReference>
<dbReference type="InterPro" id="IPR050561">
    <property type="entry name" value="PTP"/>
</dbReference>
<feature type="compositionally biased region" description="Basic and acidic residues" evidence="15">
    <location>
        <begin position="238"/>
        <end position="247"/>
    </location>
</feature>
<dbReference type="Proteomes" id="UP001153714">
    <property type="component" value="Chromosome 5"/>
</dbReference>
<evidence type="ECO:0000256" key="2">
    <source>
        <dbReference type="ARBA" id="ARBA00004514"/>
    </source>
</evidence>
<dbReference type="EC" id="3.1.3.16" evidence="5"/>
<dbReference type="SMART" id="SM00404">
    <property type="entry name" value="PTPc_motif"/>
    <property type="match status" value="1"/>
</dbReference>
<comment type="function">
    <text evidence="12">Protein phosphatase that mediates dephosphorylation of proteins phosphorylated on Tyr and Ser/Thr residues. In vitro, it can dephosphorylate p44-ERK1 (MAPK3) but not p54 SAPK-beta (MAPK10) in vitro. Able to enhance activation of JNK and p38 (MAPK14).</text>
</comment>
<evidence type="ECO:0000259" key="16">
    <source>
        <dbReference type="PROSITE" id="PS50054"/>
    </source>
</evidence>
<evidence type="ECO:0000313" key="18">
    <source>
        <dbReference type="EMBL" id="CAG9792801.1"/>
    </source>
</evidence>
<feature type="domain" description="Tyrosine-protein phosphatase" evidence="16">
    <location>
        <begin position="53"/>
        <end position="201"/>
    </location>
</feature>
<dbReference type="SMART" id="SM00195">
    <property type="entry name" value="DSPc"/>
    <property type="match status" value="1"/>
</dbReference>
<dbReference type="OrthoDB" id="19045at2759"/>
<evidence type="ECO:0000256" key="14">
    <source>
        <dbReference type="ARBA" id="ARBA00081937"/>
    </source>
</evidence>
<dbReference type="GO" id="GO:0005634">
    <property type="term" value="C:nucleus"/>
    <property type="evidence" value="ECO:0007669"/>
    <property type="project" value="UniProtKB-SubCell"/>
</dbReference>
<dbReference type="PROSITE" id="PS50056">
    <property type="entry name" value="TYR_PHOSPHATASE_2"/>
    <property type="match status" value="1"/>
</dbReference>
<dbReference type="PANTHER" id="PTHR23339">
    <property type="entry name" value="TYROSINE SPECIFIC PROTEIN PHOSPHATASE AND DUAL SPECIFICITY PROTEIN PHOSPHATASE"/>
    <property type="match status" value="1"/>
</dbReference>
<dbReference type="EMBL" id="OU893336">
    <property type="protein sequence ID" value="CAG9792801.1"/>
    <property type="molecule type" value="Genomic_DNA"/>
</dbReference>
<proteinExistence type="inferred from homology"/>
<comment type="similarity">
    <text evidence="3">Belongs to the protein-tyrosine phosphatase family. Non-receptor class dual specificity subfamily.</text>
</comment>
<evidence type="ECO:0000256" key="1">
    <source>
        <dbReference type="ARBA" id="ARBA00004123"/>
    </source>
</evidence>
<evidence type="ECO:0000256" key="3">
    <source>
        <dbReference type="ARBA" id="ARBA00008601"/>
    </source>
</evidence>
<keyword evidence="9" id="KW-0539">Nucleus</keyword>
<feature type="domain" description="Tyrosine specific protein phosphatases" evidence="17">
    <location>
        <begin position="119"/>
        <end position="187"/>
    </location>
</feature>
<reference evidence="18" key="1">
    <citation type="submission" date="2021-12" db="EMBL/GenBank/DDBJ databases">
        <authorList>
            <person name="King R."/>
        </authorList>
    </citation>
    <scope>NUCLEOTIDE SEQUENCE</scope>
</reference>
<evidence type="ECO:0000256" key="8">
    <source>
        <dbReference type="ARBA" id="ARBA00022912"/>
    </source>
</evidence>
<sequence length="284" mass="33430">MSTVRMRTNVKLAKLFYKYSEEPKAKDEPAVDVKEEPKIRTEEKDYESYPPYNFSWFIEKKIAAMGWPQTVANLNYVADAGIHHLITLSPEKLPPILECKKKLKWSEIRIKEFGAPTLKQILKFIEICERAEIRGEVIGVHCRHGRGRTGTMLACYLVHFKNMAPERAVLTVRVQRPGSCETYEQEKIVCHYHDCVRGTIEKPDYRLVEDKLYFDLSMKHMYSDEERPTVGEEEETKNEEVTEETNRKNTIEAKRLQIKQRVDTLQLQKNKRMKTMVINHKIYF</sequence>
<evidence type="ECO:0000256" key="6">
    <source>
        <dbReference type="ARBA" id="ARBA00022490"/>
    </source>
</evidence>
<evidence type="ECO:0000256" key="12">
    <source>
        <dbReference type="ARBA" id="ARBA00053915"/>
    </source>
</evidence>
<dbReference type="InterPro" id="IPR003595">
    <property type="entry name" value="Tyr_Pase_cat"/>
</dbReference>
<dbReference type="Pfam" id="PF22784">
    <property type="entry name" value="PTP-SAK"/>
    <property type="match status" value="1"/>
</dbReference>
<dbReference type="PROSITE" id="PS00383">
    <property type="entry name" value="TYR_PHOSPHATASE_1"/>
    <property type="match status" value="1"/>
</dbReference>
<dbReference type="GO" id="GO:0005829">
    <property type="term" value="C:cytosol"/>
    <property type="evidence" value="ECO:0007669"/>
    <property type="project" value="UniProtKB-SubCell"/>
</dbReference>
<evidence type="ECO:0000256" key="4">
    <source>
        <dbReference type="ARBA" id="ARBA00013064"/>
    </source>
</evidence>
<keyword evidence="8" id="KW-0904">Protein phosphatase</keyword>
<evidence type="ECO:0000256" key="13">
    <source>
        <dbReference type="ARBA" id="ARBA00068789"/>
    </source>
</evidence>
<reference evidence="18" key="2">
    <citation type="submission" date="2022-10" db="EMBL/GenBank/DDBJ databases">
        <authorList>
            <consortium name="ENA_rothamsted_submissions"/>
            <consortium name="culmorum"/>
            <person name="King R."/>
        </authorList>
    </citation>
    <scope>NUCLEOTIDE SEQUENCE</scope>
</reference>
<comment type="catalytic activity">
    <reaction evidence="11">
        <text>O-phospho-L-threonyl-[protein] + H2O = L-threonyl-[protein] + phosphate</text>
        <dbReference type="Rhea" id="RHEA:47004"/>
        <dbReference type="Rhea" id="RHEA-COMP:11060"/>
        <dbReference type="Rhea" id="RHEA-COMP:11605"/>
        <dbReference type="ChEBI" id="CHEBI:15377"/>
        <dbReference type="ChEBI" id="CHEBI:30013"/>
        <dbReference type="ChEBI" id="CHEBI:43474"/>
        <dbReference type="ChEBI" id="CHEBI:61977"/>
        <dbReference type="EC" id="3.1.3.16"/>
    </reaction>
</comment>
<keyword evidence="7" id="KW-0378">Hydrolase</keyword>
<evidence type="ECO:0000256" key="5">
    <source>
        <dbReference type="ARBA" id="ARBA00013081"/>
    </source>
</evidence>
<keyword evidence="19" id="KW-1185">Reference proteome</keyword>
<organism evidence="18 19">
    <name type="scientific">Diatraea saccharalis</name>
    <name type="common">sugarcane borer</name>
    <dbReference type="NCBI Taxonomy" id="40085"/>
    <lineage>
        <taxon>Eukaryota</taxon>
        <taxon>Metazoa</taxon>
        <taxon>Ecdysozoa</taxon>
        <taxon>Arthropoda</taxon>
        <taxon>Hexapoda</taxon>
        <taxon>Insecta</taxon>
        <taxon>Pterygota</taxon>
        <taxon>Neoptera</taxon>
        <taxon>Endopterygota</taxon>
        <taxon>Lepidoptera</taxon>
        <taxon>Glossata</taxon>
        <taxon>Ditrysia</taxon>
        <taxon>Pyraloidea</taxon>
        <taxon>Crambidae</taxon>
        <taxon>Crambinae</taxon>
        <taxon>Diatraea</taxon>
    </lineage>
</organism>
<protein>
    <recommendedName>
        <fullName evidence="13">Dual specificity protein phosphatase 23</fullName>
        <ecNumber evidence="5">3.1.3.16</ecNumber>
        <ecNumber evidence="4">3.1.3.48</ecNumber>
    </recommendedName>
    <alternativeName>
        <fullName evidence="14">Low molecular mass dual specificity phosphatase 3</fullName>
    </alternativeName>
</protein>
<comment type="catalytic activity">
    <reaction evidence="10">
        <text>O-phospho-L-seryl-[protein] + H2O = L-seryl-[protein] + phosphate</text>
        <dbReference type="Rhea" id="RHEA:20629"/>
        <dbReference type="Rhea" id="RHEA-COMP:9863"/>
        <dbReference type="Rhea" id="RHEA-COMP:11604"/>
        <dbReference type="ChEBI" id="CHEBI:15377"/>
        <dbReference type="ChEBI" id="CHEBI:29999"/>
        <dbReference type="ChEBI" id="CHEBI:43474"/>
        <dbReference type="ChEBI" id="CHEBI:83421"/>
        <dbReference type="EC" id="3.1.3.16"/>
    </reaction>
</comment>
<name>A0A9N9RAF7_9NEOP</name>
<dbReference type="EC" id="3.1.3.48" evidence="4"/>